<dbReference type="InterPro" id="IPR036514">
    <property type="entry name" value="SGNH_hydro_sf"/>
</dbReference>
<dbReference type="CDD" id="cd01830">
    <property type="entry name" value="XynE_like"/>
    <property type="match status" value="1"/>
</dbReference>
<dbReference type="PANTHER" id="PTHR43784:SF2">
    <property type="entry name" value="GDSL-LIKE LIPASE_ACYLHYDROLASE, PUTATIVE (AFU_ORTHOLOGUE AFUA_2G00820)-RELATED"/>
    <property type="match status" value="1"/>
</dbReference>
<dbReference type="AlphaFoldDB" id="A0A368UYM5"/>
<dbReference type="PANTHER" id="PTHR43784">
    <property type="entry name" value="GDSL-LIKE LIPASE/ACYLHYDROLASE, PUTATIVE (AFU_ORTHOLOGUE AFUA_2G00820)-RELATED"/>
    <property type="match status" value="1"/>
</dbReference>
<gene>
    <name evidence="2" type="ORF">DFO77_112102</name>
</gene>
<name>A0A368UYM5_9BACT</name>
<dbReference type="Pfam" id="PF13472">
    <property type="entry name" value="Lipase_GDSL_2"/>
    <property type="match status" value="1"/>
</dbReference>
<comment type="caution">
    <text evidence="2">The sequence shown here is derived from an EMBL/GenBank/DDBJ whole genome shotgun (WGS) entry which is preliminary data.</text>
</comment>
<evidence type="ECO:0000259" key="1">
    <source>
        <dbReference type="Pfam" id="PF13472"/>
    </source>
</evidence>
<proteinExistence type="predicted"/>
<dbReference type="InterPro" id="IPR013830">
    <property type="entry name" value="SGNH_hydro"/>
</dbReference>
<protein>
    <submittedName>
        <fullName evidence="2">Lysophospholipase L1-like esterase</fullName>
    </submittedName>
</protein>
<evidence type="ECO:0000313" key="2">
    <source>
        <dbReference type="EMBL" id="RCW33938.1"/>
    </source>
</evidence>
<accession>A0A368UYM5</accession>
<reference evidence="2 3" key="1">
    <citation type="submission" date="2018-07" db="EMBL/GenBank/DDBJ databases">
        <title>Freshwater and sediment microbial communities from various areas in North America, analyzing microbe dynamics in response to fracking.</title>
        <authorList>
            <person name="Lamendella R."/>
        </authorList>
    </citation>
    <scope>NUCLEOTIDE SEQUENCE [LARGE SCALE GENOMIC DNA]</scope>
    <source>
        <strain evidence="2 3">160A</strain>
    </source>
</reference>
<dbReference type="Proteomes" id="UP000252733">
    <property type="component" value="Unassembled WGS sequence"/>
</dbReference>
<dbReference type="GO" id="GO:0016788">
    <property type="term" value="F:hydrolase activity, acting on ester bonds"/>
    <property type="evidence" value="ECO:0007669"/>
    <property type="project" value="UniProtKB-ARBA"/>
</dbReference>
<feature type="domain" description="SGNH hydrolase-type esterase" evidence="1">
    <location>
        <begin position="222"/>
        <end position="409"/>
    </location>
</feature>
<dbReference type="EMBL" id="QPIZ01000012">
    <property type="protein sequence ID" value="RCW33938.1"/>
    <property type="molecule type" value="Genomic_DNA"/>
</dbReference>
<dbReference type="RefSeq" id="WP_114437123.1">
    <property type="nucleotide sequence ID" value="NZ_QPIZ01000012.1"/>
</dbReference>
<dbReference type="InterPro" id="IPR053140">
    <property type="entry name" value="GDSL_Rv0518-like"/>
</dbReference>
<keyword evidence="3" id="KW-1185">Reference proteome</keyword>
<evidence type="ECO:0000313" key="3">
    <source>
        <dbReference type="Proteomes" id="UP000252733"/>
    </source>
</evidence>
<dbReference type="SUPFAM" id="SSF52266">
    <property type="entry name" value="SGNH hydrolase"/>
    <property type="match status" value="1"/>
</dbReference>
<organism evidence="2 3">
    <name type="scientific">Marinilabilia salmonicolor</name>
    <dbReference type="NCBI Taxonomy" id="989"/>
    <lineage>
        <taxon>Bacteria</taxon>
        <taxon>Pseudomonadati</taxon>
        <taxon>Bacteroidota</taxon>
        <taxon>Bacteroidia</taxon>
        <taxon>Marinilabiliales</taxon>
        <taxon>Marinilabiliaceae</taxon>
        <taxon>Marinilabilia</taxon>
    </lineage>
</organism>
<sequence length="422" mass="46601">MNFEKIKALKSSKKSGSLRSTFPRFSLMGLLLIAILFGSCAEENANEKWVGTWTTAPQLVEPHNMPPEPGLSNNTIRQIVRVSIGGDKLRMRFSNEFSTSPVTMKTVTIAKAEGGSTIDESTIKTLTFNNQQEVTMNAGEAVISDPVAFPLKSRMDLTITISYGETSADVTGHPGSRTTSYILSGNHSEDQNFEEAVKTDHWYTINNIEVTAPKEAAAIAILGNSITDGRGSGTNKQNRWPDILSERLVENPQTENVAVLNQGIGGNCVLKQCLGPSAIDRFERDVLNQNGVKWLIILEGINDIGQTPDSAAAAKVAENLISAYDQMIEKAHEHGILVYGATILPFDKSFYHEDYRQMARNTVNDWIRNSGRFDAVIDFDQTMRNPEDTLTIKADLHDGDFLHPNEKGYITMGESIDLKLFQ</sequence>
<dbReference type="Gene3D" id="3.40.50.1110">
    <property type="entry name" value="SGNH hydrolase"/>
    <property type="match status" value="1"/>
</dbReference>